<evidence type="ECO:0008006" key="12">
    <source>
        <dbReference type="Google" id="ProtNLM"/>
    </source>
</evidence>
<dbReference type="PANTHER" id="PTHR10665">
    <property type="entry name" value="RECOMBINING BINDING PROTEIN SUPPRESSOR OF HAIRLESS"/>
    <property type="match status" value="1"/>
</dbReference>
<name>A0A4P9YX58_9FUNG</name>
<keyword evidence="11" id="KW-1185">Reference proteome</keyword>
<dbReference type="InterPro" id="IPR036358">
    <property type="entry name" value="BTD_sf"/>
</dbReference>
<feature type="region of interest" description="Disordered" evidence="7">
    <location>
        <begin position="401"/>
        <end position="474"/>
    </location>
</feature>
<feature type="domain" description="Beta-trefoil DNA-binding" evidence="9">
    <location>
        <begin position="168"/>
        <end position="476"/>
    </location>
</feature>
<feature type="compositionally biased region" description="Low complexity" evidence="7">
    <location>
        <begin position="453"/>
        <end position="474"/>
    </location>
</feature>
<dbReference type="Proteomes" id="UP000278143">
    <property type="component" value="Unassembled WGS sequence"/>
</dbReference>
<dbReference type="Pfam" id="PF20144">
    <property type="entry name" value="TIG_SUH"/>
    <property type="match status" value="1"/>
</dbReference>
<dbReference type="Gene3D" id="2.60.40.1450">
    <property type="entry name" value="LAG1, DNA binding domain"/>
    <property type="match status" value="1"/>
</dbReference>
<evidence type="ECO:0000256" key="2">
    <source>
        <dbReference type="ARBA" id="ARBA00009704"/>
    </source>
</evidence>
<reference evidence="11" key="1">
    <citation type="journal article" date="2018" name="Nat. Microbiol.">
        <title>Leveraging single-cell genomics to expand the fungal tree of life.</title>
        <authorList>
            <person name="Ahrendt S.R."/>
            <person name="Quandt C.A."/>
            <person name="Ciobanu D."/>
            <person name="Clum A."/>
            <person name="Salamov A."/>
            <person name="Andreopoulos B."/>
            <person name="Cheng J.F."/>
            <person name="Woyke T."/>
            <person name="Pelin A."/>
            <person name="Henrissat B."/>
            <person name="Reynolds N.K."/>
            <person name="Benny G.L."/>
            <person name="Smith M.E."/>
            <person name="James T.Y."/>
            <person name="Grigoriev I.V."/>
        </authorList>
    </citation>
    <scope>NUCLEOTIDE SEQUENCE [LARGE SCALE GENOMIC DNA]</scope>
    <source>
        <strain evidence="11">Benny S71-1</strain>
    </source>
</reference>
<sequence>ERTVVLMTARVAQKSYGAEKRFLCPPPTVMLLGSQWWTTAPGYDQHGQTDFNYHPPKVTIHIPGDSGDQTGALEWCNAAGQPVLEGGGIGGGGGVSSGSASAESLPVAGRCVAKHLYINDADEKRKRVEISVRIQTASGHQVGKFDSRPIKVISKPSKKRQSIKNLELCIHHGTTVSLFNRVRSQTVSTKYLGVSSNATTQRWHCPGTFNPSTANAGDAAACFVARTDGWDPFVIWLVEPDPLKRDQQQLLHEQTGEMEATPIGYPPPPGVAMHPRRHLIPVHYNQLVVLQCLTTGMVSPVMRVRKVEKGSMVTGGAEITSLGDGSEMLGDPVSQLHKVAFEIYQPKPAATAPSSSAPNAAESLEEAAMFGSAMALQGFDPTPGTYLACLGDVVGVHPALDGTKRLSSPPHTPKTPVLAQQHPATTTGQSAADSPQDTATRDAGSVTSSVPGSPLWPQSHSASSSSTALSGTGASWHEDVGDASVWTIVGTECVRYTFFHPSSVDANQPRPNDPTAHAFSFQPQVATTPLVLLSGENLTPDLSVWFGDRCSIQTEWRSRELLACYGPEPLASDNNGPSANAERREVPLLLVKSDGIIY</sequence>
<dbReference type="SUPFAM" id="SSF110217">
    <property type="entry name" value="DNA-binding protein LAG-1 (CSL)"/>
    <property type="match status" value="1"/>
</dbReference>
<keyword evidence="3" id="KW-0805">Transcription regulation</keyword>
<dbReference type="InterPro" id="IPR008967">
    <property type="entry name" value="p53-like_TF_DNA-bd_sf"/>
</dbReference>
<dbReference type="GO" id="GO:0005634">
    <property type="term" value="C:nucleus"/>
    <property type="evidence" value="ECO:0007669"/>
    <property type="project" value="UniProtKB-SubCell"/>
</dbReference>
<dbReference type="SMART" id="SM01267">
    <property type="entry name" value="LAG1_DNAbind"/>
    <property type="match status" value="1"/>
</dbReference>
<dbReference type="InterPro" id="IPR014756">
    <property type="entry name" value="Ig_E-set"/>
</dbReference>
<dbReference type="SMART" id="SM01268">
    <property type="entry name" value="BTD"/>
    <property type="match status" value="1"/>
</dbReference>
<dbReference type="InterPro" id="IPR015351">
    <property type="entry name" value="RBP-J/Cbf11/Cbf12_DNA-bd"/>
</dbReference>
<evidence type="ECO:0000313" key="11">
    <source>
        <dbReference type="Proteomes" id="UP000278143"/>
    </source>
</evidence>
<gene>
    <name evidence="10" type="ORF">SYNPS1DRAFT_9176</name>
</gene>
<proteinExistence type="inferred from homology"/>
<dbReference type="InterPro" id="IPR040159">
    <property type="entry name" value="CLS_fam"/>
</dbReference>
<keyword evidence="5" id="KW-0804">Transcription</keyword>
<evidence type="ECO:0000256" key="1">
    <source>
        <dbReference type="ARBA" id="ARBA00004123"/>
    </source>
</evidence>
<dbReference type="OrthoDB" id="5600360at2759"/>
<keyword evidence="4" id="KW-0238">DNA-binding</keyword>
<dbReference type="InterPro" id="IPR015350">
    <property type="entry name" value="Beta-trefoil_DNA-bd_dom"/>
</dbReference>
<dbReference type="GO" id="GO:0000978">
    <property type="term" value="F:RNA polymerase II cis-regulatory region sequence-specific DNA binding"/>
    <property type="evidence" value="ECO:0007669"/>
    <property type="project" value="InterPro"/>
</dbReference>
<dbReference type="AlphaFoldDB" id="A0A4P9YX58"/>
<feature type="compositionally biased region" description="Polar residues" evidence="7">
    <location>
        <begin position="422"/>
        <end position="438"/>
    </location>
</feature>
<dbReference type="Pfam" id="PF09271">
    <property type="entry name" value="LAG1-DNAbind"/>
    <property type="match status" value="1"/>
</dbReference>
<dbReference type="InterPro" id="IPR038007">
    <property type="entry name" value="RBP-Jkappa_IPT"/>
</dbReference>
<accession>A0A4P9YX58</accession>
<dbReference type="InterPro" id="IPR013783">
    <property type="entry name" value="Ig-like_fold"/>
</dbReference>
<evidence type="ECO:0000256" key="7">
    <source>
        <dbReference type="SAM" id="MobiDB-lite"/>
    </source>
</evidence>
<comment type="subcellular location">
    <subcellularLocation>
        <location evidence="1">Nucleus</location>
    </subcellularLocation>
</comment>
<evidence type="ECO:0000259" key="8">
    <source>
        <dbReference type="SMART" id="SM01267"/>
    </source>
</evidence>
<feature type="non-terminal residue" evidence="10">
    <location>
        <position position="598"/>
    </location>
</feature>
<organism evidence="10 11">
    <name type="scientific">Syncephalis pseudoplumigaleata</name>
    <dbReference type="NCBI Taxonomy" id="1712513"/>
    <lineage>
        <taxon>Eukaryota</taxon>
        <taxon>Fungi</taxon>
        <taxon>Fungi incertae sedis</taxon>
        <taxon>Zoopagomycota</taxon>
        <taxon>Zoopagomycotina</taxon>
        <taxon>Zoopagomycetes</taxon>
        <taxon>Zoopagales</taxon>
        <taxon>Piptocephalidaceae</taxon>
        <taxon>Syncephalis</taxon>
    </lineage>
</organism>
<evidence type="ECO:0000256" key="4">
    <source>
        <dbReference type="ARBA" id="ARBA00023125"/>
    </source>
</evidence>
<feature type="domain" description="RBP-J/Cbf11/Cbf12 DNA binding" evidence="8">
    <location>
        <begin position="3"/>
        <end position="167"/>
    </location>
</feature>
<comment type="similarity">
    <text evidence="2">Belongs to the Su(H) family.</text>
</comment>
<dbReference type="Pfam" id="PF09270">
    <property type="entry name" value="BTD"/>
    <property type="match status" value="1"/>
</dbReference>
<dbReference type="Gene3D" id="2.60.40.10">
    <property type="entry name" value="Immunoglobulins"/>
    <property type="match status" value="1"/>
</dbReference>
<dbReference type="GO" id="GO:0001228">
    <property type="term" value="F:DNA-binding transcription activator activity, RNA polymerase II-specific"/>
    <property type="evidence" value="ECO:0007669"/>
    <property type="project" value="InterPro"/>
</dbReference>
<evidence type="ECO:0000259" key="9">
    <source>
        <dbReference type="SMART" id="SM01268"/>
    </source>
</evidence>
<dbReference type="FunFam" id="2.60.40.1450:FF:000003">
    <property type="entry name" value="Related to J kappa-recombination signal binding protein"/>
    <property type="match status" value="1"/>
</dbReference>
<evidence type="ECO:0000256" key="5">
    <source>
        <dbReference type="ARBA" id="ARBA00023163"/>
    </source>
</evidence>
<dbReference type="EMBL" id="KZ990196">
    <property type="protein sequence ID" value="RKP24488.1"/>
    <property type="molecule type" value="Genomic_DNA"/>
</dbReference>
<feature type="non-terminal residue" evidence="10">
    <location>
        <position position="1"/>
    </location>
</feature>
<protein>
    <recommendedName>
        <fullName evidence="12">LAG1-DNAbind-domain-containing protein</fullName>
    </recommendedName>
</protein>
<evidence type="ECO:0000313" key="10">
    <source>
        <dbReference type="EMBL" id="RKP24488.1"/>
    </source>
</evidence>
<evidence type="ECO:0000256" key="6">
    <source>
        <dbReference type="ARBA" id="ARBA00023242"/>
    </source>
</evidence>
<evidence type="ECO:0000256" key="3">
    <source>
        <dbReference type="ARBA" id="ARBA00023015"/>
    </source>
</evidence>
<keyword evidence="6" id="KW-0539">Nucleus</keyword>
<dbReference type="SUPFAM" id="SSF81296">
    <property type="entry name" value="E set domains"/>
    <property type="match status" value="1"/>
</dbReference>
<dbReference type="InterPro" id="IPR037095">
    <property type="entry name" value="RBP-J/Cbf11_DNA-bd_sf"/>
</dbReference>
<dbReference type="SUPFAM" id="SSF49417">
    <property type="entry name" value="p53-like transcription factors"/>
    <property type="match status" value="1"/>
</dbReference>